<sequence length="65" mass="7563">MNLRLILALIADLLRPRRVSLKILQAFFQLAEKWTDGGRQVLLRQSLIGYAMRILIYTVQASRYS</sequence>
<gene>
    <name evidence="1" type="ORF">C2E16_06280</name>
</gene>
<protein>
    <submittedName>
        <fullName evidence="1">Uncharacterized protein</fullName>
    </submittedName>
</protein>
<dbReference type="RefSeq" id="WP_084971216.1">
    <property type="nucleotide sequence ID" value="NZ_CP026378.1"/>
</dbReference>
<dbReference type="EMBL" id="CP026378">
    <property type="protein sequence ID" value="AUY24561.1"/>
    <property type="molecule type" value="Genomic_DNA"/>
</dbReference>
<proteinExistence type="predicted"/>
<organism evidence="1 2">
    <name type="scientific">Mixta calida</name>
    <dbReference type="NCBI Taxonomy" id="665913"/>
    <lineage>
        <taxon>Bacteria</taxon>
        <taxon>Pseudomonadati</taxon>
        <taxon>Pseudomonadota</taxon>
        <taxon>Gammaproteobacteria</taxon>
        <taxon>Enterobacterales</taxon>
        <taxon>Erwiniaceae</taxon>
        <taxon>Mixta</taxon>
    </lineage>
</organism>
<evidence type="ECO:0000313" key="1">
    <source>
        <dbReference type="EMBL" id="AUY24561.1"/>
    </source>
</evidence>
<accession>A0ABM6RZ54</accession>
<dbReference type="Proteomes" id="UP000237673">
    <property type="component" value="Chromosome"/>
</dbReference>
<name>A0ABM6RZ54_9GAMM</name>
<reference evidence="1 2" key="1">
    <citation type="submission" date="2018-01" db="EMBL/GenBank/DDBJ databases">
        <title>Complete and assembled Genome of Pantoea calida DSM22759T.</title>
        <authorList>
            <person name="Stevens M.J.A."/>
            <person name="Zurfluh K."/>
            <person name="Stephan R."/>
        </authorList>
    </citation>
    <scope>NUCLEOTIDE SEQUENCE [LARGE SCALE GENOMIC DNA]</scope>
    <source>
        <strain evidence="1 2">DSM 22759</strain>
    </source>
</reference>
<evidence type="ECO:0000313" key="2">
    <source>
        <dbReference type="Proteomes" id="UP000237673"/>
    </source>
</evidence>
<keyword evidence="2" id="KW-1185">Reference proteome</keyword>